<dbReference type="SUPFAM" id="SSF53474">
    <property type="entry name" value="alpha/beta-Hydrolases"/>
    <property type="match status" value="1"/>
</dbReference>
<evidence type="ECO:0000313" key="4">
    <source>
        <dbReference type="Proteomes" id="UP000446768"/>
    </source>
</evidence>
<dbReference type="Proteomes" id="UP000446768">
    <property type="component" value="Unassembled WGS sequence"/>
</dbReference>
<keyword evidence="4" id="KW-1185">Reference proteome</keyword>
<evidence type="ECO:0000313" key="3">
    <source>
        <dbReference type="EMBL" id="MRV76052.1"/>
    </source>
</evidence>
<reference evidence="3 4" key="1">
    <citation type="submission" date="2019-11" db="EMBL/GenBank/DDBJ databases">
        <title>Novel species isolated from a subtropical stream in China.</title>
        <authorList>
            <person name="Lu H."/>
        </authorList>
    </citation>
    <scope>NUCLEOTIDE SEQUENCE [LARGE SCALE GENOMIC DNA]</scope>
    <source>
        <strain evidence="3 4">FT92W</strain>
    </source>
</reference>
<dbReference type="InterPro" id="IPR045556">
    <property type="entry name" value="DUF6351"/>
</dbReference>
<dbReference type="EMBL" id="WKJJ01000027">
    <property type="protein sequence ID" value="MRV76052.1"/>
    <property type="molecule type" value="Genomic_DNA"/>
</dbReference>
<organism evidence="3 4">
    <name type="scientific">Pseudoduganella rivuli</name>
    <dbReference type="NCBI Taxonomy" id="2666085"/>
    <lineage>
        <taxon>Bacteria</taxon>
        <taxon>Pseudomonadati</taxon>
        <taxon>Pseudomonadota</taxon>
        <taxon>Betaproteobacteria</taxon>
        <taxon>Burkholderiales</taxon>
        <taxon>Oxalobacteraceae</taxon>
        <taxon>Telluria group</taxon>
        <taxon>Pseudoduganella</taxon>
    </lineage>
</organism>
<sequence>MKINRVWSVSGALAIGIASALPAAAAEQQQPFICRTQESGLGQPLIDNQDGVGHPVLDAATGKVAGYSRLCHIAPRTEYFYFNGSAFKPFDPATGYAQPPADLKTIPYDGAPAPFVIRVEGGVINRFMYTVAMLAPRPPSAEAPGTGKSTSLAWNGKLIYWLRGGVGIGHQQGLAMWFNGQLGSSERALMPHLLGRGYAVVTSSGNETGVHYNMRLAEETARMTKAYFVSAYGQPSYTLGIGGSGGAVQQYLFAQNAPGLLDGGIPIYSYPDMVTQTIPVSDCPLLGQYFADAVARDPQSPWAKWSNQTLVEGMNASDTARNALTGGTGSTECINGWKFAMPTVINPKYRDPRFDKGAKAYGYAPGTLDAVKWTHWNDLADIYGTDSQGYAPIPVDNVGVQYGLAALANGKLAPDEFLRINACVGSWKEQPEFVQWDDKGDPYDSRNMRRSATCREPDGAPAPRRAGSIDAMRKAYTSGHVFTGARLGIPVIDLRPYLEPELNMHNARQSFAVRARLRQANPAELKNQVVWFTQTDPDLVKAVLKGVDVMDRYLTAKAPPPEFADTCFGAQGAVLASGPGVWDGILDGKAPGACTRAYPVHGSPRMVAGDGIRGDLFKCALKPVSAALADGTYGAVTFSAQQQAWLARIFPQGVCDYSQGDAGRPPGW</sequence>
<feature type="domain" description="DUF6351" evidence="2">
    <location>
        <begin position="28"/>
        <end position="663"/>
    </location>
</feature>
<dbReference type="InterPro" id="IPR029058">
    <property type="entry name" value="AB_hydrolase_fold"/>
</dbReference>
<name>A0A7X2LXC0_9BURK</name>
<evidence type="ECO:0000256" key="1">
    <source>
        <dbReference type="SAM" id="SignalP"/>
    </source>
</evidence>
<comment type="caution">
    <text evidence="3">The sequence shown here is derived from an EMBL/GenBank/DDBJ whole genome shotgun (WGS) entry which is preliminary data.</text>
</comment>
<feature type="chain" id="PRO_5030677991" description="DUF6351 domain-containing protein" evidence="1">
    <location>
        <begin position="26"/>
        <end position="668"/>
    </location>
</feature>
<gene>
    <name evidence="3" type="ORF">GJ700_30490</name>
</gene>
<dbReference type="AlphaFoldDB" id="A0A7X2LXC0"/>
<proteinExistence type="predicted"/>
<evidence type="ECO:0000259" key="2">
    <source>
        <dbReference type="Pfam" id="PF19878"/>
    </source>
</evidence>
<feature type="signal peptide" evidence="1">
    <location>
        <begin position="1"/>
        <end position="25"/>
    </location>
</feature>
<accession>A0A7X2LXC0</accession>
<protein>
    <recommendedName>
        <fullName evidence="2">DUF6351 domain-containing protein</fullName>
    </recommendedName>
</protein>
<keyword evidence="1" id="KW-0732">Signal</keyword>
<dbReference type="Pfam" id="PF19878">
    <property type="entry name" value="DUF6351"/>
    <property type="match status" value="1"/>
</dbReference>
<dbReference type="RefSeq" id="WP_154381191.1">
    <property type="nucleotide sequence ID" value="NZ_WKJJ01000027.1"/>
</dbReference>